<evidence type="ECO:0000259" key="2">
    <source>
        <dbReference type="PROSITE" id="PS50110"/>
    </source>
</evidence>
<dbReference type="Gene3D" id="3.40.50.2300">
    <property type="match status" value="1"/>
</dbReference>
<name>A0A0S4TS27_RALSL</name>
<dbReference type="EMBL" id="CP039339">
    <property type="protein sequence ID" value="QCX50145.1"/>
    <property type="molecule type" value="Genomic_DNA"/>
</dbReference>
<dbReference type="PANTHER" id="PTHR33121:SF70">
    <property type="entry name" value="SIGNALING PROTEIN YKOW"/>
    <property type="match status" value="1"/>
</dbReference>
<dbReference type="SUPFAM" id="SSF52172">
    <property type="entry name" value="CheY-like"/>
    <property type="match status" value="1"/>
</dbReference>
<dbReference type="GO" id="GO:0071111">
    <property type="term" value="F:cyclic-guanylate-specific phosphodiesterase activity"/>
    <property type="evidence" value="ECO:0007669"/>
    <property type="project" value="InterPro"/>
</dbReference>
<reference evidence="4" key="1">
    <citation type="submission" date="2015-10" db="EMBL/GenBank/DDBJ databases">
        <authorList>
            <person name="Gilbert D.G."/>
        </authorList>
    </citation>
    <scope>NUCLEOTIDE SEQUENCE</scope>
    <source>
        <strain evidence="4">Phyl III-seqv23</strain>
    </source>
</reference>
<feature type="modified residue" description="4-aspartylphosphate" evidence="1">
    <location>
        <position position="58"/>
    </location>
</feature>
<dbReference type="AlphaFoldDB" id="A0A0S4TS27"/>
<sequence length="403" mass="43026">MEGFAQLAVLVVDGQPGQRTAARQVLQTLGVQQILAAGDGREALDLLHLCQFDLVLCDIAMPGMDGSALMHRMRLHDGRPSARQAPVWAWVGTQEGQPLESHIGLAEAMGLAHAHGLCGPLRPEHVLPLLYEAATRDGEAMPLSAVRQPAFSDDELAALVHDTPGQIEVVLQPQHDLVTDRVVGAEALCRWLHPVHGRVLPTAFVPRLEALGLADALFFHVLGHCARVQRALAAQSIALPIGVNASAQTLSREGAIDRIATAVRDADIDPARIVIELSDEAPVAETARLAVALHRLRQLGHGLAIDDFGVGFAVLKLLADLPFTILKIDRALTEAVSLSSQRGIVCRTMIELAGALRLQCVAEGVETDAQRRTLLALGCATGQGYLWAAPLSTTAFLARVQAD</sequence>
<evidence type="ECO:0000256" key="1">
    <source>
        <dbReference type="PROSITE-ProRule" id="PRU00169"/>
    </source>
</evidence>
<dbReference type="InterPro" id="IPR001789">
    <property type="entry name" value="Sig_transdc_resp-reg_receiver"/>
</dbReference>
<dbReference type="InterPro" id="IPR001633">
    <property type="entry name" value="EAL_dom"/>
</dbReference>
<keyword evidence="1" id="KW-0597">Phosphoprotein</keyword>
<dbReference type="CDD" id="cd01948">
    <property type="entry name" value="EAL"/>
    <property type="match status" value="1"/>
</dbReference>
<evidence type="ECO:0000313" key="5">
    <source>
        <dbReference type="EMBL" id="QCX50145.1"/>
    </source>
</evidence>
<dbReference type="InterPro" id="IPR050706">
    <property type="entry name" value="Cyclic-di-GMP_PDE-like"/>
</dbReference>
<dbReference type="SMART" id="SM00448">
    <property type="entry name" value="REC"/>
    <property type="match status" value="1"/>
</dbReference>
<protein>
    <submittedName>
        <fullName evidence="5">EAL domain-containing protein</fullName>
    </submittedName>
    <submittedName>
        <fullName evidence="4">Putative response regulator receiver, eal domain</fullName>
    </submittedName>
</protein>
<dbReference type="Gene3D" id="3.20.20.450">
    <property type="entry name" value="EAL domain"/>
    <property type="match status" value="1"/>
</dbReference>
<dbReference type="EMBL" id="LN899819">
    <property type="protein sequence ID" value="CUV12814.1"/>
    <property type="molecule type" value="Genomic_DNA"/>
</dbReference>
<evidence type="ECO:0000259" key="3">
    <source>
        <dbReference type="PROSITE" id="PS50883"/>
    </source>
</evidence>
<proteinExistence type="predicted"/>
<dbReference type="InterPro" id="IPR011006">
    <property type="entry name" value="CheY-like_superfamily"/>
</dbReference>
<dbReference type="Pfam" id="PF00563">
    <property type="entry name" value="EAL"/>
    <property type="match status" value="1"/>
</dbReference>
<dbReference type="Pfam" id="PF00072">
    <property type="entry name" value="Response_reg"/>
    <property type="match status" value="1"/>
</dbReference>
<dbReference type="SUPFAM" id="SSF141868">
    <property type="entry name" value="EAL domain-like"/>
    <property type="match status" value="1"/>
</dbReference>
<dbReference type="PATRIC" id="fig|305.106.peg.3137"/>
<dbReference type="PANTHER" id="PTHR33121">
    <property type="entry name" value="CYCLIC DI-GMP PHOSPHODIESTERASE PDEF"/>
    <property type="match status" value="1"/>
</dbReference>
<evidence type="ECO:0000313" key="6">
    <source>
        <dbReference type="Proteomes" id="UP000310553"/>
    </source>
</evidence>
<organism evidence="4">
    <name type="scientific">Ralstonia solanacearum</name>
    <name type="common">Pseudomonas solanacearum</name>
    <dbReference type="NCBI Taxonomy" id="305"/>
    <lineage>
        <taxon>Bacteria</taxon>
        <taxon>Pseudomonadati</taxon>
        <taxon>Pseudomonadota</taxon>
        <taxon>Betaproteobacteria</taxon>
        <taxon>Burkholderiales</taxon>
        <taxon>Burkholderiaceae</taxon>
        <taxon>Ralstonia</taxon>
        <taxon>Ralstonia solanacearum species complex</taxon>
    </lineage>
</organism>
<feature type="domain" description="EAL" evidence="3">
    <location>
        <begin position="148"/>
        <end position="403"/>
    </location>
</feature>
<dbReference type="SMART" id="SM00052">
    <property type="entry name" value="EAL"/>
    <property type="match status" value="1"/>
</dbReference>
<dbReference type="CDD" id="cd00156">
    <property type="entry name" value="REC"/>
    <property type="match status" value="1"/>
</dbReference>
<reference evidence="5 6" key="2">
    <citation type="submission" date="2019-04" db="EMBL/GenBank/DDBJ databases">
        <title>Complete Genome of UW386 and Higher Quality Genome of UW700.</title>
        <authorList>
            <person name="Jacobs J."/>
            <person name="Perez A."/>
            <person name="Steidl O."/>
            <person name="Allen C."/>
        </authorList>
    </citation>
    <scope>NUCLEOTIDE SEQUENCE [LARGE SCALE GENOMIC DNA]</scope>
    <source>
        <strain evidence="5 6">UW386</strain>
    </source>
</reference>
<dbReference type="PROSITE" id="PS50110">
    <property type="entry name" value="RESPONSE_REGULATORY"/>
    <property type="match status" value="1"/>
</dbReference>
<dbReference type="GO" id="GO:0000160">
    <property type="term" value="P:phosphorelay signal transduction system"/>
    <property type="evidence" value="ECO:0007669"/>
    <property type="project" value="InterPro"/>
</dbReference>
<feature type="domain" description="Response regulatory" evidence="2">
    <location>
        <begin position="8"/>
        <end position="134"/>
    </location>
</feature>
<dbReference type="PROSITE" id="PS50883">
    <property type="entry name" value="EAL"/>
    <property type="match status" value="1"/>
</dbReference>
<gene>
    <name evidence="5" type="ORF">E7Z57_14280</name>
    <name evidence="4" type="ORF">RUN39_v1_430034</name>
</gene>
<dbReference type="InterPro" id="IPR035919">
    <property type="entry name" value="EAL_sf"/>
</dbReference>
<accession>A0A0S4TS27</accession>
<dbReference type="Proteomes" id="UP000310553">
    <property type="component" value="Chromosome"/>
</dbReference>
<evidence type="ECO:0000313" key="4">
    <source>
        <dbReference type="EMBL" id="CUV12814.1"/>
    </source>
</evidence>